<evidence type="ECO:0000259" key="7">
    <source>
        <dbReference type="Pfam" id="PF01301"/>
    </source>
</evidence>
<dbReference type="InterPro" id="IPR048912">
    <property type="entry name" value="BetaGal1-like_ABD1"/>
</dbReference>
<dbReference type="PROSITE" id="PS01182">
    <property type="entry name" value="GLYCOSYL_HYDROL_F35"/>
    <property type="match status" value="1"/>
</dbReference>
<dbReference type="InterPro" id="IPR001944">
    <property type="entry name" value="Glycoside_Hdrlase_35"/>
</dbReference>
<reference evidence="10" key="1">
    <citation type="journal article" date="2010" name="Science">
        <title>Plasticity of animal genome architecture unmasked by rapid evolution of a pelagic tunicate.</title>
        <authorList>
            <person name="Denoeud F."/>
            <person name="Henriet S."/>
            <person name="Mungpakdee S."/>
            <person name="Aury J.M."/>
            <person name="Da Silva C."/>
            <person name="Brinkmann H."/>
            <person name="Mikhaleva J."/>
            <person name="Olsen L.C."/>
            <person name="Jubin C."/>
            <person name="Canestro C."/>
            <person name="Bouquet J.M."/>
            <person name="Danks G."/>
            <person name="Poulain J."/>
            <person name="Campsteijn C."/>
            <person name="Adamski M."/>
            <person name="Cross I."/>
            <person name="Yadetie F."/>
            <person name="Muffato M."/>
            <person name="Louis A."/>
            <person name="Butcher S."/>
            <person name="Tsagkogeorga G."/>
            <person name="Konrad A."/>
            <person name="Singh S."/>
            <person name="Jensen M.F."/>
            <person name="Cong E.H."/>
            <person name="Eikeseth-Otteraa H."/>
            <person name="Noel B."/>
            <person name="Anthouard V."/>
            <person name="Porcel B.M."/>
            <person name="Kachouri-Lafond R."/>
            <person name="Nishino A."/>
            <person name="Ugolini M."/>
            <person name="Chourrout P."/>
            <person name="Nishida H."/>
            <person name="Aasland R."/>
            <person name="Huzurbazar S."/>
            <person name="Westhof E."/>
            <person name="Delsuc F."/>
            <person name="Lehrach H."/>
            <person name="Reinhardt R."/>
            <person name="Weissenbach J."/>
            <person name="Roy S.W."/>
            <person name="Artiguenave F."/>
            <person name="Postlethwait J.H."/>
            <person name="Manak J.R."/>
            <person name="Thompson E.M."/>
            <person name="Jaillon O."/>
            <person name="Du Pasquier L."/>
            <person name="Boudinot P."/>
            <person name="Liberles D.A."/>
            <person name="Volff J.N."/>
            <person name="Philippe H."/>
            <person name="Lenhard B."/>
            <person name="Roest Crollius H."/>
            <person name="Wincker P."/>
            <person name="Chourrout D."/>
        </authorList>
    </citation>
    <scope>NUCLEOTIDE SEQUENCE [LARGE SCALE GENOMIC DNA]</scope>
</reference>
<dbReference type="EC" id="3.2.1.23" evidence="5"/>
<dbReference type="InterPro" id="IPR008979">
    <property type="entry name" value="Galactose-bd-like_sf"/>
</dbReference>
<gene>
    <name evidence="10" type="ORF">GSOID_T00021322001</name>
</gene>
<evidence type="ECO:0000256" key="2">
    <source>
        <dbReference type="ARBA" id="ARBA00022801"/>
    </source>
</evidence>
<comment type="similarity">
    <text evidence="1 6">Belongs to the glycosyl hydrolase 35 family.</text>
</comment>
<feature type="active site" description="Proton donor" evidence="4">
    <location>
        <position position="158"/>
    </location>
</feature>
<evidence type="ECO:0000313" key="10">
    <source>
        <dbReference type="EMBL" id="CBY33414.1"/>
    </source>
</evidence>
<dbReference type="Pfam" id="PF21317">
    <property type="entry name" value="BetaGal_ABD_1"/>
    <property type="match status" value="1"/>
</dbReference>
<dbReference type="GO" id="GO:0005975">
    <property type="term" value="P:carbohydrate metabolic process"/>
    <property type="evidence" value="ECO:0007669"/>
    <property type="project" value="InterPro"/>
</dbReference>
<dbReference type="PANTHER" id="PTHR23421">
    <property type="entry name" value="BETA-GALACTOSIDASE RELATED"/>
    <property type="match status" value="1"/>
</dbReference>
<feature type="domain" description="Beta-galactosidase galactose-binding" evidence="9">
    <location>
        <begin position="534"/>
        <end position="585"/>
    </location>
</feature>
<evidence type="ECO:0000259" key="8">
    <source>
        <dbReference type="Pfam" id="PF21317"/>
    </source>
</evidence>
<dbReference type="EMBL" id="FN654414">
    <property type="protein sequence ID" value="CBY33414.1"/>
    <property type="molecule type" value="Genomic_DNA"/>
</dbReference>
<dbReference type="SUPFAM" id="SSF51445">
    <property type="entry name" value="(Trans)glycosidases"/>
    <property type="match status" value="1"/>
</dbReference>
<proteinExistence type="inferred from homology"/>
<feature type="domain" description="Glycoside hydrolase 35 catalytic" evidence="7">
    <location>
        <begin position="16"/>
        <end position="327"/>
    </location>
</feature>
<feature type="active site" description="Nucleophile" evidence="4">
    <location>
        <position position="233"/>
    </location>
</feature>
<name>E4YCZ7_OIKDI</name>
<dbReference type="InterPro" id="IPR017853">
    <property type="entry name" value="GH"/>
</dbReference>
<dbReference type="PIRSF" id="PIRSF006336">
    <property type="entry name" value="B-gal"/>
    <property type="match status" value="1"/>
</dbReference>
<evidence type="ECO:0000256" key="6">
    <source>
        <dbReference type="RuleBase" id="RU003679"/>
    </source>
</evidence>
<dbReference type="Proteomes" id="UP000011014">
    <property type="component" value="Unassembled WGS sequence"/>
</dbReference>
<keyword evidence="2 5" id="KW-0378">Hydrolase</keyword>
<dbReference type="AlphaFoldDB" id="E4YCZ7"/>
<dbReference type="InterPro" id="IPR048913">
    <property type="entry name" value="BetaGal_gal-bd"/>
</dbReference>
<dbReference type="InterPro" id="IPR019801">
    <property type="entry name" value="Glyco_hydro_35_CS"/>
</dbReference>
<evidence type="ECO:0000256" key="4">
    <source>
        <dbReference type="PIRSR" id="PIRSR006336-1"/>
    </source>
</evidence>
<dbReference type="PRINTS" id="PR00742">
    <property type="entry name" value="GLHYDRLASE35"/>
</dbReference>
<organism evidence="10">
    <name type="scientific">Oikopleura dioica</name>
    <name type="common">Tunicate</name>
    <dbReference type="NCBI Taxonomy" id="34765"/>
    <lineage>
        <taxon>Eukaryota</taxon>
        <taxon>Metazoa</taxon>
        <taxon>Chordata</taxon>
        <taxon>Tunicata</taxon>
        <taxon>Appendicularia</taxon>
        <taxon>Copelata</taxon>
        <taxon>Oikopleuridae</taxon>
        <taxon>Oikopleura</taxon>
    </lineage>
</organism>
<dbReference type="Gene3D" id="2.60.120.260">
    <property type="entry name" value="Galactose-binding domain-like"/>
    <property type="match status" value="2"/>
</dbReference>
<keyword evidence="3 5" id="KW-0326">Glycosidase</keyword>
<sequence>MIWTYLFKIRRLFKSKTRILSGSLHYFRVPKEYWRDRLEKLKGAGLNTVQTYIGWNLHEPREGDFIFEDELDVSEFLKIAKDVGLYVIMRPGPYICAEWEWGGFPAWLLTKENMIVRQTKSEAYLAAVQNWFTVLFSQLRDHQWSRGGPIISIQVENEYASYNKDSEYLPWVKNLLTDVGKCFLLKIINETNFFLKGAHLLPDTFLTANFQSVGNAFEVLDKLQPNRPKMVTEFWAGWFDHWGQQGHSTLSPTTFNKTMREILNAGSSVNQYMFHGGTSFGWMAGSNWLSKKQRGTSDTTSYDYDAPLSESGDLTEKWNVTREIIKEFFPKYINDSYVFRRPEIQKYDKVSFCILTHIWDFVHDNEKLLHELEYEQPSASKVSSMEYFKGQFSSPYGYALYQSQVNCNGENKMTISNLHSALSPNMTRVTIFVDKFNISTVNLIDDSIPDEIKFDCRSGEQKTVSFLAENAGRVNFARLDGNFAGLTDTPKFSSYFPLSQNWTQISLPLDELQLRMATTKATTLLVNETQSDFDFPRDTYIDFGKSGCGKGVVFVNGKNLGRYWSTVGPQQTLYLPGPWLKLGENEIIIFEEEQIGEKLVFSSVPRWN</sequence>
<evidence type="ECO:0000259" key="9">
    <source>
        <dbReference type="Pfam" id="PF21467"/>
    </source>
</evidence>
<dbReference type="InterPro" id="IPR026283">
    <property type="entry name" value="B-gal_1-like"/>
</dbReference>
<protein>
    <recommendedName>
        <fullName evidence="5">Beta-galactosidase</fullName>
        <ecNumber evidence="5">3.2.1.23</ecNumber>
    </recommendedName>
</protein>
<accession>E4YCZ7</accession>
<dbReference type="Gene3D" id="3.20.20.80">
    <property type="entry name" value="Glycosidases"/>
    <property type="match status" value="1"/>
</dbReference>
<dbReference type="SUPFAM" id="SSF49785">
    <property type="entry name" value="Galactose-binding domain-like"/>
    <property type="match status" value="1"/>
</dbReference>
<evidence type="ECO:0000256" key="1">
    <source>
        <dbReference type="ARBA" id="ARBA00009809"/>
    </source>
</evidence>
<dbReference type="GO" id="GO:0004565">
    <property type="term" value="F:beta-galactosidase activity"/>
    <property type="evidence" value="ECO:0007669"/>
    <property type="project" value="UniProtKB-EC"/>
</dbReference>
<feature type="domain" description="Beta-galactosidase 1-like first all-beta" evidence="8">
    <location>
        <begin position="393"/>
        <end position="507"/>
    </location>
</feature>
<dbReference type="InterPro" id="IPR031330">
    <property type="entry name" value="Gly_Hdrlase_35_cat"/>
</dbReference>
<evidence type="ECO:0000256" key="3">
    <source>
        <dbReference type="ARBA" id="ARBA00023295"/>
    </source>
</evidence>
<dbReference type="Pfam" id="PF01301">
    <property type="entry name" value="Glyco_hydro_35"/>
    <property type="match status" value="1"/>
</dbReference>
<dbReference type="Pfam" id="PF21467">
    <property type="entry name" value="BetaGal_gal-bd"/>
    <property type="match status" value="1"/>
</dbReference>
<comment type="catalytic activity">
    <reaction evidence="5">
        <text>Hydrolysis of terminal non-reducing beta-D-galactose residues in beta-D-galactosides.</text>
        <dbReference type="EC" id="3.2.1.23"/>
    </reaction>
</comment>
<evidence type="ECO:0000256" key="5">
    <source>
        <dbReference type="RuleBase" id="RU000675"/>
    </source>
</evidence>